<dbReference type="InterPro" id="IPR020845">
    <property type="entry name" value="AMP-binding_CS"/>
</dbReference>
<dbReference type="InterPro" id="IPR042099">
    <property type="entry name" value="ANL_N_sf"/>
</dbReference>
<dbReference type="InterPro" id="IPR000873">
    <property type="entry name" value="AMP-dep_synth/lig_dom"/>
</dbReference>
<dbReference type="GO" id="GO:0044550">
    <property type="term" value="P:secondary metabolite biosynthetic process"/>
    <property type="evidence" value="ECO:0007669"/>
    <property type="project" value="TreeGrafter"/>
</dbReference>
<dbReference type="Proteomes" id="UP000460715">
    <property type="component" value="Unassembled WGS sequence"/>
</dbReference>
<dbReference type="GO" id="GO:0005737">
    <property type="term" value="C:cytoplasm"/>
    <property type="evidence" value="ECO:0007669"/>
    <property type="project" value="TreeGrafter"/>
</dbReference>
<sequence>MRAASCGRTTTGSVVDGRRRRSRICVRPGPAKHGERMLTSREWPSCSSAPLTRMMSLGDILLEGALQHGERTALWADGVRLSYRELVERAARLAGTLVAAQLAGPARRCAVLGARSIGAFTGVAAAALARSAWVPLNPRHPAERLAHVAHAAEVDALVIDEQSDALAGELLARLDRPLHVFLPDRSSPPDWARRLPQHVFLCRGDLAPPVLDGLGGGRPDDGAYLLFTSGSTGAPKGVLVRQANVMAYLASAFDRYRPTADDRFTQLFDLTFDLSVHDMFLCWKSGGALFCVPDRARMAPGEFVRRHDLSFWFSVPSVAMIMARLRMLQPDALPSLRWSLFCGEALPRRIAEVWAEAAPNSVVENLYGPTEATIAITAFRLPANPAAIARLPEIVPIGAPLPGQQARVIMADGAPAVTGMDGELYLGGSQVAEGYWRRPDLTVERFSPPADATEPPRWYRTGDRAMVSEEHGLIFLGRLDRQIKLGGHRVELQEVEVALRRAAATDSVAAIASPLDSLGLPKGITAFVTEDSLDSEAILAACRATLPPYMVPFRVYRVAEWPVNDNGKTDYAALRRMTE</sequence>
<name>A0A845B7E2_9PROT</name>
<dbReference type="GO" id="GO:0031177">
    <property type="term" value="F:phosphopantetheine binding"/>
    <property type="evidence" value="ECO:0007669"/>
    <property type="project" value="TreeGrafter"/>
</dbReference>
<dbReference type="Pfam" id="PF00501">
    <property type="entry name" value="AMP-binding"/>
    <property type="match status" value="1"/>
</dbReference>
<evidence type="ECO:0000313" key="2">
    <source>
        <dbReference type="EMBL" id="MXP63091.1"/>
    </source>
</evidence>
<proteinExistence type="predicted"/>
<feature type="domain" description="AMP-dependent synthetase/ligase" evidence="1">
    <location>
        <begin position="65"/>
        <end position="436"/>
    </location>
</feature>
<dbReference type="InterPro" id="IPR010071">
    <property type="entry name" value="AA_adenyl_dom"/>
</dbReference>
<gene>
    <name evidence="2" type="ORF">E0493_06950</name>
</gene>
<evidence type="ECO:0000259" key="1">
    <source>
        <dbReference type="Pfam" id="PF00501"/>
    </source>
</evidence>
<accession>A0A845B7E2</accession>
<reference evidence="2 3" key="1">
    <citation type="submission" date="2019-03" db="EMBL/GenBank/DDBJ databases">
        <title>Roseomonas sp. a novel Roseomonas species isolated from Sea whip Gorgonian.</title>
        <authorList>
            <person name="Li F."/>
            <person name="Pan X."/>
            <person name="Huang S."/>
            <person name="Li Z."/>
            <person name="Meng B."/>
        </authorList>
    </citation>
    <scope>NUCLEOTIDE SEQUENCE [LARGE SCALE GENOMIC DNA]</scope>
    <source>
        <strain evidence="2 3">M0104</strain>
    </source>
</reference>
<dbReference type="InterPro" id="IPR045851">
    <property type="entry name" value="AMP-bd_C_sf"/>
</dbReference>
<dbReference type="PANTHER" id="PTHR45527">
    <property type="entry name" value="NONRIBOSOMAL PEPTIDE SYNTHETASE"/>
    <property type="match status" value="1"/>
</dbReference>
<dbReference type="PROSITE" id="PS00455">
    <property type="entry name" value="AMP_BINDING"/>
    <property type="match status" value="1"/>
</dbReference>
<organism evidence="2 3">
    <name type="scientific">Teichococcus coralli</name>
    <dbReference type="NCBI Taxonomy" id="2545983"/>
    <lineage>
        <taxon>Bacteria</taxon>
        <taxon>Pseudomonadati</taxon>
        <taxon>Pseudomonadota</taxon>
        <taxon>Alphaproteobacteria</taxon>
        <taxon>Acetobacterales</taxon>
        <taxon>Roseomonadaceae</taxon>
        <taxon>Roseomonas</taxon>
    </lineage>
</organism>
<comment type="caution">
    <text evidence="2">The sequence shown here is derived from an EMBL/GenBank/DDBJ whole genome shotgun (WGS) entry which is preliminary data.</text>
</comment>
<keyword evidence="2" id="KW-0436">Ligase</keyword>
<dbReference type="NCBIfam" id="TIGR01733">
    <property type="entry name" value="AA-adenyl-dom"/>
    <property type="match status" value="1"/>
</dbReference>
<dbReference type="GO" id="GO:0043041">
    <property type="term" value="P:amino acid activation for nonribosomal peptide biosynthetic process"/>
    <property type="evidence" value="ECO:0007669"/>
    <property type="project" value="TreeGrafter"/>
</dbReference>
<protein>
    <submittedName>
        <fullName evidence="2">D-alanine--poly(Phosphoribitol) ligase</fullName>
    </submittedName>
</protein>
<dbReference type="EMBL" id="SNVJ01000004">
    <property type="protein sequence ID" value="MXP63091.1"/>
    <property type="molecule type" value="Genomic_DNA"/>
</dbReference>
<dbReference type="Gene3D" id="3.40.50.12780">
    <property type="entry name" value="N-terminal domain of ligase-like"/>
    <property type="match status" value="1"/>
</dbReference>
<evidence type="ECO:0000313" key="3">
    <source>
        <dbReference type="Proteomes" id="UP000460715"/>
    </source>
</evidence>
<dbReference type="AlphaFoldDB" id="A0A845B7E2"/>
<dbReference type="PANTHER" id="PTHR45527:SF1">
    <property type="entry name" value="FATTY ACID SYNTHASE"/>
    <property type="match status" value="1"/>
</dbReference>
<dbReference type="Gene3D" id="3.30.300.30">
    <property type="match status" value="1"/>
</dbReference>
<keyword evidence="3" id="KW-1185">Reference proteome</keyword>
<dbReference type="SUPFAM" id="SSF56801">
    <property type="entry name" value="Acetyl-CoA synthetase-like"/>
    <property type="match status" value="1"/>
</dbReference>
<dbReference type="GO" id="GO:0016874">
    <property type="term" value="F:ligase activity"/>
    <property type="evidence" value="ECO:0007669"/>
    <property type="project" value="UniProtKB-KW"/>
</dbReference>